<reference evidence="1 2" key="1">
    <citation type="journal article" date="2023" name="Nucleic Acids Res.">
        <title>The hologenome of Daphnia magna reveals possible DNA methylation and microbiome-mediated evolution of the host genome.</title>
        <authorList>
            <person name="Chaturvedi A."/>
            <person name="Li X."/>
            <person name="Dhandapani V."/>
            <person name="Marshall H."/>
            <person name="Kissane S."/>
            <person name="Cuenca-Cambronero M."/>
            <person name="Asole G."/>
            <person name="Calvet F."/>
            <person name="Ruiz-Romero M."/>
            <person name="Marangio P."/>
            <person name="Guigo R."/>
            <person name="Rago D."/>
            <person name="Mirbahai L."/>
            <person name="Eastwood N."/>
            <person name="Colbourne J.K."/>
            <person name="Zhou J."/>
            <person name="Mallon E."/>
            <person name="Orsini L."/>
        </authorList>
    </citation>
    <scope>NUCLEOTIDE SEQUENCE [LARGE SCALE GENOMIC DNA]</scope>
    <source>
        <strain evidence="1">LRV0_1</strain>
    </source>
</reference>
<name>A0ABR0A2L2_9CRUS</name>
<protein>
    <submittedName>
        <fullName evidence="1">Uncharacterized protein</fullName>
    </submittedName>
</protein>
<evidence type="ECO:0000313" key="2">
    <source>
        <dbReference type="Proteomes" id="UP001234178"/>
    </source>
</evidence>
<sequence>MYKLHTQDNLYSVSEGNGLHGSAFCSPTECRTAITCRILRWSKARSLISCKAAGKAWGVHKCTARPSTFHNRTRAATATAGSSQPVMCAVYCAQQECGGVKGAHYSRCGRCNGTATMIGSNEIRGSFQRRMAAEYGHFQWIERSSPV</sequence>
<keyword evidence="2" id="KW-1185">Reference proteome</keyword>
<dbReference type="Proteomes" id="UP001234178">
    <property type="component" value="Unassembled WGS sequence"/>
</dbReference>
<accession>A0ABR0A2L2</accession>
<proteinExistence type="predicted"/>
<evidence type="ECO:0000313" key="1">
    <source>
        <dbReference type="EMBL" id="KAK4019199.1"/>
    </source>
</evidence>
<gene>
    <name evidence="1" type="ORF">OUZ56_001225</name>
</gene>
<dbReference type="EMBL" id="JAOYFB010000036">
    <property type="protein sequence ID" value="KAK4019199.1"/>
    <property type="molecule type" value="Genomic_DNA"/>
</dbReference>
<organism evidence="1 2">
    <name type="scientific">Daphnia magna</name>
    <dbReference type="NCBI Taxonomy" id="35525"/>
    <lineage>
        <taxon>Eukaryota</taxon>
        <taxon>Metazoa</taxon>
        <taxon>Ecdysozoa</taxon>
        <taxon>Arthropoda</taxon>
        <taxon>Crustacea</taxon>
        <taxon>Branchiopoda</taxon>
        <taxon>Diplostraca</taxon>
        <taxon>Cladocera</taxon>
        <taxon>Anomopoda</taxon>
        <taxon>Daphniidae</taxon>
        <taxon>Daphnia</taxon>
    </lineage>
</organism>
<comment type="caution">
    <text evidence="1">The sequence shown here is derived from an EMBL/GenBank/DDBJ whole genome shotgun (WGS) entry which is preliminary data.</text>
</comment>